<organism evidence="2 3">
    <name type="scientific">Streptomyces anandii</name>
    <dbReference type="NCBI Taxonomy" id="285454"/>
    <lineage>
        <taxon>Bacteria</taxon>
        <taxon>Bacillati</taxon>
        <taxon>Actinomycetota</taxon>
        <taxon>Actinomycetes</taxon>
        <taxon>Kitasatosporales</taxon>
        <taxon>Streptomycetaceae</taxon>
        <taxon>Streptomyces</taxon>
    </lineage>
</organism>
<sequence length="65" mass="7119">MREGGPLWRRSSMCGNESECLEVAVGHGGVLARDSKTPHRTPVRFTAPAWREFLHAVTRGELAGS</sequence>
<evidence type="ECO:0000313" key="3">
    <source>
        <dbReference type="Proteomes" id="UP001599756"/>
    </source>
</evidence>
<dbReference type="InterPro" id="IPR007278">
    <property type="entry name" value="DUF397"/>
</dbReference>
<accession>A0ABW6H1V5</accession>
<reference evidence="2 3" key="1">
    <citation type="submission" date="2024-09" db="EMBL/GenBank/DDBJ databases">
        <title>The Natural Products Discovery Center: Release of the First 8490 Sequenced Strains for Exploring Actinobacteria Biosynthetic Diversity.</title>
        <authorList>
            <person name="Kalkreuter E."/>
            <person name="Kautsar S.A."/>
            <person name="Yang D."/>
            <person name="Bader C.D."/>
            <person name="Teijaro C.N."/>
            <person name="Fluegel L."/>
            <person name="Davis C.M."/>
            <person name="Simpson J.R."/>
            <person name="Lauterbach L."/>
            <person name="Steele A.D."/>
            <person name="Gui C."/>
            <person name="Meng S."/>
            <person name="Li G."/>
            <person name="Viehrig K."/>
            <person name="Ye F."/>
            <person name="Su P."/>
            <person name="Kiefer A.F."/>
            <person name="Nichols A."/>
            <person name="Cepeda A.J."/>
            <person name="Yan W."/>
            <person name="Fan B."/>
            <person name="Jiang Y."/>
            <person name="Adhikari A."/>
            <person name="Zheng C.-J."/>
            <person name="Schuster L."/>
            <person name="Cowan T.M."/>
            <person name="Smanski M.J."/>
            <person name="Chevrette M.G."/>
            <person name="De Carvalho L.P.S."/>
            <person name="Shen B."/>
        </authorList>
    </citation>
    <scope>NUCLEOTIDE SEQUENCE [LARGE SCALE GENOMIC DNA]</scope>
    <source>
        <strain evidence="2 3">NPDC059500</strain>
    </source>
</reference>
<dbReference type="Proteomes" id="UP001599756">
    <property type="component" value="Unassembled WGS sequence"/>
</dbReference>
<name>A0ABW6H1V5_9ACTN</name>
<evidence type="ECO:0000313" key="2">
    <source>
        <dbReference type="EMBL" id="MFE1750562.1"/>
    </source>
</evidence>
<gene>
    <name evidence="2" type="ORF">ACFW88_08490</name>
</gene>
<dbReference type="Pfam" id="PF04149">
    <property type="entry name" value="DUF397"/>
    <property type="match status" value="1"/>
</dbReference>
<keyword evidence="3" id="KW-1185">Reference proteome</keyword>
<protein>
    <submittedName>
        <fullName evidence="2">DUF397 domain-containing protein</fullName>
    </submittedName>
</protein>
<proteinExistence type="predicted"/>
<comment type="caution">
    <text evidence="2">The sequence shown here is derived from an EMBL/GenBank/DDBJ whole genome shotgun (WGS) entry which is preliminary data.</text>
</comment>
<evidence type="ECO:0000259" key="1">
    <source>
        <dbReference type="Pfam" id="PF04149"/>
    </source>
</evidence>
<dbReference type="EMBL" id="JBHYTS010000009">
    <property type="protein sequence ID" value="MFE1750562.1"/>
    <property type="molecule type" value="Genomic_DNA"/>
</dbReference>
<feature type="domain" description="DUF397" evidence="1">
    <location>
        <begin position="8"/>
        <end position="57"/>
    </location>
</feature>
<dbReference type="RefSeq" id="WP_308434346.1">
    <property type="nucleotide sequence ID" value="NZ_JBHYTS010000009.1"/>
</dbReference>